<proteinExistence type="predicted"/>
<name>A0AA35JRY9_9SAUR</name>
<feature type="region of interest" description="Disordered" evidence="1">
    <location>
        <begin position="73"/>
        <end position="146"/>
    </location>
</feature>
<accession>A0AA35JRY9</accession>
<evidence type="ECO:0000256" key="1">
    <source>
        <dbReference type="SAM" id="MobiDB-lite"/>
    </source>
</evidence>
<dbReference type="Proteomes" id="UP001178461">
    <property type="component" value="Chromosome 1"/>
</dbReference>
<evidence type="ECO:0000313" key="3">
    <source>
        <dbReference type="Proteomes" id="UP001178461"/>
    </source>
</evidence>
<organism evidence="2 3">
    <name type="scientific">Podarcis lilfordi</name>
    <name type="common">Lilford's wall lizard</name>
    <dbReference type="NCBI Taxonomy" id="74358"/>
    <lineage>
        <taxon>Eukaryota</taxon>
        <taxon>Metazoa</taxon>
        <taxon>Chordata</taxon>
        <taxon>Craniata</taxon>
        <taxon>Vertebrata</taxon>
        <taxon>Euteleostomi</taxon>
        <taxon>Lepidosauria</taxon>
        <taxon>Squamata</taxon>
        <taxon>Bifurcata</taxon>
        <taxon>Unidentata</taxon>
        <taxon>Episquamata</taxon>
        <taxon>Laterata</taxon>
        <taxon>Lacertibaenia</taxon>
        <taxon>Lacertidae</taxon>
        <taxon>Podarcis</taxon>
    </lineage>
</organism>
<reference evidence="2" key="1">
    <citation type="submission" date="2022-12" db="EMBL/GenBank/DDBJ databases">
        <authorList>
            <person name="Alioto T."/>
            <person name="Alioto T."/>
            <person name="Gomez Garrido J."/>
        </authorList>
    </citation>
    <scope>NUCLEOTIDE SEQUENCE</scope>
</reference>
<feature type="compositionally biased region" description="Low complexity" evidence="1">
    <location>
        <begin position="101"/>
        <end position="112"/>
    </location>
</feature>
<feature type="compositionally biased region" description="Low complexity" evidence="1">
    <location>
        <begin position="13"/>
        <end position="22"/>
    </location>
</feature>
<dbReference type="AlphaFoldDB" id="A0AA35JRY9"/>
<evidence type="ECO:0000313" key="2">
    <source>
        <dbReference type="EMBL" id="CAI5764626.1"/>
    </source>
</evidence>
<dbReference type="EMBL" id="OX395126">
    <property type="protein sequence ID" value="CAI5764626.1"/>
    <property type="molecule type" value="Genomic_DNA"/>
</dbReference>
<feature type="region of interest" description="Disordered" evidence="1">
    <location>
        <begin position="1"/>
        <end position="36"/>
    </location>
</feature>
<gene>
    <name evidence="2" type="ORF">PODLI_1B021140</name>
</gene>
<sequence length="146" mass="15890">MEEGGVGRKEGKFPSPRFARPRPASPSPSNFKIRNMRSTTLRSSVYVWKEANVRKRKRSKDLPAAALNTECLAPGSHDHLSRVSLNPQPRAGAGEAQRGGSRLAPSAPAVPRRPSHSYQAPFSPAVSGLRRPTHRRLTLSSSFPSA</sequence>
<keyword evidence="3" id="KW-1185">Reference proteome</keyword>
<feature type="compositionally biased region" description="Basic and acidic residues" evidence="1">
    <location>
        <begin position="1"/>
        <end position="12"/>
    </location>
</feature>
<protein>
    <submittedName>
        <fullName evidence="2">Uncharacterized protein</fullName>
    </submittedName>
</protein>